<evidence type="ECO:0000313" key="4">
    <source>
        <dbReference type="Proteomes" id="UP000184114"/>
    </source>
</evidence>
<dbReference type="GeneID" id="90993594"/>
<dbReference type="SUPFAM" id="SSF53474">
    <property type="entry name" value="alpha/beta-Hydrolases"/>
    <property type="match status" value="1"/>
</dbReference>
<proteinExistence type="predicted"/>
<reference evidence="4" key="1">
    <citation type="submission" date="2016-11" db="EMBL/GenBank/DDBJ databases">
        <authorList>
            <person name="Varghese N."/>
            <person name="Submissions S."/>
        </authorList>
    </citation>
    <scope>NUCLEOTIDE SEQUENCE [LARGE SCALE GENOMIC DNA]</scope>
    <source>
        <strain evidence="4">DSM 18095</strain>
    </source>
</reference>
<dbReference type="RefSeq" id="WP_072976824.1">
    <property type="nucleotide sequence ID" value="NZ_FQTY01000015.1"/>
</dbReference>
<sequence length="276" mass="32349">MSFFITSDNVNIYYEIKGEGFPIIFIHGFTDNHNCFRIQQRVLSKKYKVITYDLRGHGISEKVDYGLNLERFALDLRELIDYLELEGVMLVGWSMGVSIILEYINLFDLENISKICIIDKSPKIINDSNWKLGLYRGRYSMEDALKDLKLINNNWMDFAEKFIKIMVPYLNESQFKIAMDKMNTNSPNVMYSMWKSMIEKDYRDTLSKIKVPTLIIFGEKSTFYSIDTANYICSNICNSKLVVFENCTHLLVNENPIKFNNIIEEFIQHGIDKSYI</sequence>
<name>A0A1M4Y606_9FIRM</name>
<dbReference type="EMBL" id="FQTY01000015">
    <property type="protein sequence ID" value="SHF01109.1"/>
    <property type="molecule type" value="Genomic_DNA"/>
</dbReference>
<dbReference type="GO" id="GO:0016787">
    <property type="term" value="F:hydrolase activity"/>
    <property type="evidence" value="ECO:0007669"/>
    <property type="project" value="UniProtKB-KW"/>
</dbReference>
<dbReference type="PANTHER" id="PTHR43798:SF31">
    <property type="entry name" value="AB HYDROLASE SUPERFAMILY PROTEIN YCLE"/>
    <property type="match status" value="1"/>
</dbReference>
<dbReference type="InterPro" id="IPR029058">
    <property type="entry name" value="AB_hydrolase_fold"/>
</dbReference>
<keyword evidence="1" id="KW-0378">Hydrolase</keyword>
<keyword evidence="4" id="KW-1185">Reference proteome</keyword>
<dbReference type="Proteomes" id="UP000184114">
    <property type="component" value="Unassembled WGS sequence"/>
</dbReference>
<protein>
    <submittedName>
        <fullName evidence="3">Pimeloyl-ACP methyl ester carboxylesterase</fullName>
    </submittedName>
</protein>
<dbReference type="Pfam" id="PF00561">
    <property type="entry name" value="Abhydrolase_1"/>
    <property type="match status" value="1"/>
</dbReference>
<dbReference type="InterPro" id="IPR000073">
    <property type="entry name" value="AB_hydrolase_1"/>
</dbReference>
<organism evidence="3 4">
    <name type="scientific">Tissierella praeacuta DSM 18095</name>
    <dbReference type="NCBI Taxonomy" id="1123404"/>
    <lineage>
        <taxon>Bacteria</taxon>
        <taxon>Bacillati</taxon>
        <taxon>Bacillota</taxon>
        <taxon>Tissierellia</taxon>
        <taxon>Tissierellales</taxon>
        <taxon>Tissierellaceae</taxon>
        <taxon>Tissierella</taxon>
    </lineage>
</organism>
<feature type="domain" description="AB hydrolase-1" evidence="2">
    <location>
        <begin position="22"/>
        <end position="255"/>
    </location>
</feature>
<dbReference type="AlphaFoldDB" id="A0A1M4Y606"/>
<accession>A0A1M4Y606</accession>
<dbReference type="InterPro" id="IPR050266">
    <property type="entry name" value="AB_hydrolase_sf"/>
</dbReference>
<dbReference type="STRING" id="1123404.SAMN02745784_02531"/>
<evidence type="ECO:0000256" key="1">
    <source>
        <dbReference type="ARBA" id="ARBA00022801"/>
    </source>
</evidence>
<evidence type="ECO:0000313" key="3">
    <source>
        <dbReference type="EMBL" id="SHF01109.1"/>
    </source>
</evidence>
<dbReference type="GO" id="GO:0016020">
    <property type="term" value="C:membrane"/>
    <property type="evidence" value="ECO:0007669"/>
    <property type="project" value="TreeGrafter"/>
</dbReference>
<dbReference type="Gene3D" id="3.40.50.1820">
    <property type="entry name" value="alpha/beta hydrolase"/>
    <property type="match status" value="1"/>
</dbReference>
<evidence type="ECO:0000259" key="2">
    <source>
        <dbReference type="Pfam" id="PF00561"/>
    </source>
</evidence>
<dbReference type="PRINTS" id="PR00111">
    <property type="entry name" value="ABHYDROLASE"/>
</dbReference>
<dbReference type="PANTHER" id="PTHR43798">
    <property type="entry name" value="MONOACYLGLYCEROL LIPASE"/>
    <property type="match status" value="1"/>
</dbReference>
<gene>
    <name evidence="3" type="ORF">SAMN02745784_02531</name>
</gene>